<dbReference type="EMBL" id="AORV01000022">
    <property type="protein sequence ID" value="EMS73129.1"/>
    <property type="molecule type" value="Genomic_DNA"/>
</dbReference>
<dbReference type="Pfam" id="PF13290">
    <property type="entry name" value="CHB_HEX_C_1"/>
    <property type="match status" value="1"/>
</dbReference>
<name>S0FVD4_RUMCE</name>
<feature type="region of interest" description="Disordered" evidence="2">
    <location>
        <begin position="1676"/>
        <end position="1727"/>
    </location>
</feature>
<keyword evidence="1" id="KW-0677">Repeat</keyword>
<dbReference type="PROSITE" id="PS51841">
    <property type="entry name" value="LTD"/>
    <property type="match status" value="1"/>
</dbReference>
<feature type="signal peptide" evidence="3">
    <location>
        <begin position="1"/>
        <end position="23"/>
    </location>
</feature>
<dbReference type="InterPro" id="IPR001322">
    <property type="entry name" value="Lamin_tail_dom"/>
</dbReference>
<evidence type="ECO:0000256" key="3">
    <source>
        <dbReference type="SAM" id="SignalP"/>
    </source>
</evidence>
<dbReference type="Gene3D" id="3.20.20.140">
    <property type="entry name" value="Metal-dependent hydrolases"/>
    <property type="match status" value="1"/>
</dbReference>
<feature type="domain" description="LTD" evidence="5">
    <location>
        <begin position="20"/>
        <end position="160"/>
    </location>
</feature>
<comment type="caution">
    <text evidence="6">The sequence shown here is derived from an EMBL/GenBank/DDBJ whole genome shotgun (WGS) entry which is preliminary data.</text>
</comment>
<organism evidence="6 7">
    <name type="scientific">Ruminiclostridium cellobioparum subsp. termitidis CT1112</name>
    <dbReference type="NCBI Taxonomy" id="1195236"/>
    <lineage>
        <taxon>Bacteria</taxon>
        <taxon>Bacillati</taxon>
        <taxon>Bacillota</taxon>
        <taxon>Clostridia</taxon>
        <taxon>Eubacteriales</taxon>
        <taxon>Oscillospiraceae</taxon>
        <taxon>Ruminiclostridium</taxon>
    </lineage>
</organism>
<feature type="domain" description="SLH" evidence="4">
    <location>
        <begin position="1911"/>
        <end position="1970"/>
    </location>
</feature>
<evidence type="ECO:0000313" key="7">
    <source>
        <dbReference type="Proteomes" id="UP000014155"/>
    </source>
</evidence>
<dbReference type="InterPro" id="IPR001119">
    <property type="entry name" value="SLH_dom"/>
</dbReference>
<accession>S0FVD4</accession>
<evidence type="ECO:0000256" key="2">
    <source>
        <dbReference type="SAM" id="MobiDB-lite"/>
    </source>
</evidence>
<reference evidence="6 7" key="1">
    <citation type="journal article" date="2013" name="Genome Announc.">
        <title>Draft Genome Sequence of the Cellulolytic, Mesophilic, Anaerobic Bacterium Clostridium termitidis Strain CT1112 (DSM 5398).</title>
        <authorList>
            <person name="Lal S."/>
            <person name="Ramachandran U."/>
            <person name="Zhang X."/>
            <person name="Munir R."/>
            <person name="Sparling R."/>
            <person name="Levin D.B."/>
        </authorList>
    </citation>
    <scope>NUCLEOTIDE SEQUENCE [LARGE SCALE GENOMIC DNA]</scope>
    <source>
        <strain evidence="6 7">CT1112</strain>
    </source>
</reference>
<evidence type="ECO:0000259" key="5">
    <source>
        <dbReference type="PROSITE" id="PS51841"/>
    </source>
</evidence>
<dbReference type="Pfam" id="PF00395">
    <property type="entry name" value="SLH"/>
    <property type="match status" value="3"/>
</dbReference>
<feature type="domain" description="SLH" evidence="4">
    <location>
        <begin position="1971"/>
        <end position="2034"/>
    </location>
</feature>
<dbReference type="Proteomes" id="UP000014155">
    <property type="component" value="Unassembled WGS sequence"/>
</dbReference>
<feature type="chain" id="PRO_5038608683" evidence="3">
    <location>
        <begin position="24"/>
        <end position="2095"/>
    </location>
</feature>
<dbReference type="eggNOG" id="COG1387">
    <property type="taxonomic scope" value="Bacteria"/>
</dbReference>
<dbReference type="SUPFAM" id="SSF89550">
    <property type="entry name" value="PHP domain-like"/>
    <property type="match status" value="1"/>
</dbReference>
<dbReference type="PROSITE" id="PS51272">
    <property type="entry name" value="SLH"/>
    <property type="match status" value="3"/>
</dbReference>
<dbReference type="STRING" id="1195236.CTER_0980"/>
<dbReference type="eggNOG" id="COG5263">
    <property type="taxonomic scope" value="Bacteria"/>
</dbReference>
<keyword evidence="7" id="KW-1185">Reference proteome</keyword>
<dbReference type="InterPro" id="IPR016195">
    <property type="entry name" value="Pol/histidinol_Pase-like"/>
</dbReference>
<proteinExistence type="predicted"/>
<keyword evidence="3" id="KW-0732">Signal</keyword>
<dbReference type="PATRIC" id="fig|1195236.3.peg.1274"/>
<evidence type="ECO:0000256" key="1">
    <source>
        <dbReference type="ARBA" id="ARBA00022737"/>
    </source>
</evidence>
<dbReference type="eggNOG" id="COG2374">
    <property type="taxonomic scope" value="Bacteria"/>
</dbReference>
<dbReference type="Pfam" id="PF00932">
    <property type="entry name" value="LTD"/>
    <property type="match status" value="1"/>
</dbReference>
<evidence type="ECO:0000313" key="6">
    <source>
        <dbReference type="EMBL" id="EMS73129.1"/>
    </source>
</evidence>
<evidence type="ECO:0000259" key="4">
    <source>
        <dbReference type="PROSITE" id="PS51272"/>
    </source>
</evidence>
<feature type="compositionally biased region" description="Low complexity" evidence="2">
    <location>
        <begin position="1686"/>
        <end position="1719"/>
    </location>
</feature>
<dbReference type="NCBIfam" id="NF038032">
    <property type="entry name" value="CehA_McbA_metalo"/>
    <property type="match status" value="1"/>
</dbReference>
<dbReference type="InterPro" id="IPR059177">
    <property type="entry name" value="GH29D-like_dom"/>
</dbReference>
<protein>
    <submittedName>
        <fullName evidence="6">Putative extracellular nuclease</fullName>
    </submittedName>
</protein>
<gene>
    <name evidence="6" type="ORF">CTER_0980</name>
</gene>
<sequence length="2095" mass="222031">MKRAGKRCLALFLVLAVCLSVFPAELLAAREGNNVVINQAYGGGGNSGATYKNDFIELYNPTNTDIVLDGWSVQYTSATGTNWQTSSTACTLLSGTIKAKGYYLIQEANGTGGTTDLPAPDATGSIAMGATGFKVALSRSTVAITGKDDSNVVDFVGAGAANAFEGSAPTPAPTNTLAIIRAIDGIDTDDNSRDFITSVPNPRNSASGEPIDETRVAAPKASIPEGAVVSGTRVALTSTTSGAAIYYTVDESIPVTTGSGISVKYSAPIAIDADVTITAVAVDESGVLEDSEIVTFTYTIKEASNVDDPIPDNSFPAGSKNINEVTGIADSPATTVTVVGQLAYRFGNYDSTDSAILQDVINGEIVALQVYNSLDGFAIGDVVKVTGTKGSYGSVPQLTGVTAGVLVTAAKDTASIPPQEYESINALKAEKNSLVSEVVLLKDVTLGTYNSNGSTNITDKNNVTFPIYRAATYPIGVTAGDKVDLLAVLSKYNTTDQLRAGAPGSNGDRAVYSVTNDTKPPVITLPSTLANARTGAAYTISADVQDNKGVGSVTVSYTLGADTHADMVMSKNPTTGKYEFTIPAEQITAVISSFTFIIKATDVSGLNAESPVTAVTVENLPRIINVVPAAGSATGNEKRPEISVTFENADDISATLTLIDKTGAEILKDAAMTVSGSKAGYKPAADLADGKYTAAVNITRTSDNAKTEKTWSFNVGESALKAYFGQLHSHTAEYSDGAGTLQNGLDYIRNIPKNDNVQFVAFTDHSNYFDTTSAANPEAALGDISKATPESRARWETYTGTMRSFNEQNNGVLAIPGFEMTWSGGPGHINTFNTEGIVSRNNATLNKKDGNAGMKSYYELLKNNPASISQFNHPGTTFGTFADFAYLDQGIDERINMIEVGNGEGAVGSGGYFPSYEYYIQALDKGWHVAPTNNQDNHKGNWGNSNNARSVVITDDFSEAGLLQGINNMSMYSTEDKNLNIMYTVNDQLMGSIINEVPESLHIQASINDPDDSSIGTVEVVVNGGRVIEQRKFNSSSGELDINIAPEYSYYFLRVIQPDKDIAVTAPVWVGEVSKIGITGVTTDTIMPVKGEKMTFETRLYNYENSPLKIEKMEYSITHLNNTQVIDTVTGIADIPAKTDASSYMFDYIPDLLGIVTLTVRVQATLGGTAYNFEIKKEFEVLDPSSIVPIAIDGGHSNFYVTGNYNDSDKAFIEMCNRSGIRVVRLGKGELTYDNLKDKKLLVLTVPFASFGTPVTEFLYTDAEIEAIKQYAGNGGNIIVCSKSDRGDPTGAGEQAAVISNEILEAIGAKARVEQGIVVDPDRASNESYRITLGGETAEDQKVFNYQAMSADVLASAFLKDVKEATNNTFSAYNSAPIAANGATPLVQGFPGTTWGTRFEDLLGSAQKYAPKPGAARITPEGQTYLMTAETLPGGGFAIVAGVTFFSTFEVKIDLDNVTQKQNSNYQLVQNIIDSIKPSPAVTDIDAVHRAPEGQRFVIEGIVTSNASGYDRDTAFFDCIYVQDSTGGINVFPVSGDIRAGQTVRITGYTSSYLGERQLQAGITEVVDSTVKALPEPRKITAKEANEGTYLGSLVRIEGTVAGISTSNNAVESIMVHDGSGTDARIFIDGYITSSKTINNLSVGAKISAVGLSSHDTLGYRIRIRNRDDIICTAQNNGGNDGGNNGNNNGNGNNGSNSGNSSNNNNSSNSSNNSNNNSNLPVFDTSDKSSVKFTPEVTVNNGAANVSLNDKDTQALINTAIQNKKPEIVISPRYKGEAGELRVTLPVHSLSALAGQDKIALTVNSDAIASVRITNAAIKEISKLEGTNMTVSLQRMQDRSVNIDIAVDNKSLSRLSGKITASIPVSRPADGLVAVLVNKDGSESILPKSVLTGQGMTLLLEGSVTIRLKDNSKTFTDVPSGSDAAGDIAFVTSRNLFTGTGPNLFSPDKKMTRSMLAAVLYNLESKPASAGILGFDDVKADAWYGEPLAWAVEKGITAGAGNNMYEPDREITRSELACMLYKYAMAVGIDTGNPADTKSFADGRTVPAWAADAVGWTLGAKLFNADDNNQINPNAKVSRAEVAGILRHLVELSVK</sequence>
<feature type="domain" description="SLH" evidence="4">
    <location>
        <begin position="2037"/>
        <end position="2095"/>
    </location>
</feature>
<dbReference type="RefSeq" id="WP_004624482.1">
    <property type="nucleotide sequence ID" value="NZ_AORV01000022.1"/>
</dbReference>